<dbReference type="InterPro" id="IPR022398">
    <property type="entry name" value="Peptidase_S8_His-AS"/>
</dbReference>
<dbReference type="Gene3D" id="3.40.50.200">
    <property type="entry name" value="Peptidase S8/S53 domain"/>
    <property type="match status" value="1"/>
</dbReference>
<dbReference type="InterPro" id="IPR000209">
    <property type="entry name" value="Peptidase_S8/S53_dom"/>
</dbReference>
<keyword evidence="10" id="KW-1185">Reference proteome</keyword>
<dbReference type="PANTHER" id="PTHR43399:SF4">
    <property type="entry name" value="CELL WALL-ASSOCIATED PROTEASE"/>
    <property type="match status" value="1"/>
</dbReference>
<evidence type="ECO:0000313" key="9">
    <source>
        <dbReference type="EMBL" id="SDK20682.1"/>
    </source>
</evidence>
<reference evidence="10" key="1">
    <citation type="submission" date="2016-10" db="EMBL/GenBank/DDBJ databases">
        <authorList>
            <person name="Varghese N."/>
            <person name="Submissions S."/>
        </authorList>
    </citation>
    <scope>NUCLEOTIDE SEQUENCE [LARGE SCALE GENOMIC DNA]</scope>
    <source>
        <strain evidence="10">CGMCC 1.10658</strain>
    </source>
</reference>
<proteinExistence type="inferred from homology"/>
<dbReference type="RefSeq" id="WP_091512235.1">
    <property type="nucleotide sequence ID" value="NZ_FNFH01000003.1"/>
</dbReference>
<evidence type="ECO:0000256" key="4">
    <source>
        <dbReference type="ARBA" id="ARBA00022825"/>
    </source>
</evidence>
<keyword evidence="2 5" id="KW-0645">Protease</keyword>
<evidence type="ECO:0000256" key="3">
    <source>
        <dbReference type="ARBA" id="ARBA00022801"/>
    </source>
</evidence>
<dbReference type="GO" id="GO:0004252">
    <property type="term" value="F:serine-type endopeptidase activity"/>
    <property type="evidence" value="ECO:0007669"/>
    <property type="project" value="UniProtKB-UniRule"/>
</dbReference>
<keyword evidence="7" id="KW-0732">Signal</keyword>
<organism evidence="9 10">
    <name type="scientific">Microbulbifer yueqingensis</name>
    <dbReference type="NCBI Taxonomy" id="658219"/>
    <lineage>
        <taxon>Bacteria</taxon>
        <taxon>Pseudomonadati</taxon>
        <taxon>Pseudomonadota</taxon>
        <taxon>Gammaproteobacteria</taxon>
        <taxon>Cellvibrionales</taxon>
        <taxon>Microbulbiferaceae</taxon>
        <taxon>Microbulbifer</taxon>
    </lineage>
</organism>
<dbReference type="GO" id="GO:0006508">
    <property type="term" value="P:proteolysis"/>
    <property type="evidence" value="ECO:0007669"/>
    <property type="project" value="UniProtKB-KW"/>
</dbReference>
<keyword evidence="3 5" id="KW-0378">Hydrolase</keyword>
<feature type="active site" description="Charge relay system" evidence="5">
    <location>
        <position position="148"/>
    </location>
</feature>
<feature type="domain" description="Peptidase S8/S53" evidence="8">
    <location>
        <begin position="139"/>
        <end position="437"/>
    </location>
</feature>
<name>A0A1G8ZZY2_9GAMM</name>
<evidence type="ECO:0000256" key="1">
    <source>
        <dbReference type="ARBA" id="ARBA00011073"/>
    </source>
</evidence>
<dbReference type="Pfam" id="PF00082">
    <property type="entry name" value="Peptidase_S8"/>
    <property type="match status" value="1"/>
</dbReference>
<evidence type="ECO:0000259" key="8">
    <source>
        <dbReference type="Pfam" id="PF00082"/>
    </source>
</evidence>
<dbReference type="PANTHER" id="PTHR43399">
    <property type="entry name" value="SUBTILISIN-RELATED"/>
    <property type="match status" value="1"/>
</dbReference>
<feature type="chain" id="PRO_5011592062" evidence="7">
    <location>
        <begin position="21"/>
        <end position="443"/>
    </location>
</feature>
<feature type="active site" description="Charge relay system" evidence="5">
    <location>
        <position position="185"/>
    </location>
</feature>
<dbReference type="AlphaFoldDB" id="A0A1G8ZZY2"/>
<dbReference type="PROSITE" id="PS51892">
    <property type="entry name" value="SUBTILASE"/>
    <property type="match status" value="1"/>
</dbReference>
<dbReference type="PROSITE" id="PS00138">
    <property type="entry name" value="SUBTILASE_SER"/>
    <property type="match status" value="1"/>
</dbReference>
<evidence type="ECO:0000256" key="7">
    <source>
        <dbReference type="SAM" id="SignalP"/>
    </source>
</evidence>
<evidence type="ECO:0000313" key="10">
    <source>
        <dbReference type="Proteomes" id="UP000199305"/>
    </source>
</evidence>
<dbReference type="InterPro" id="IPR051048">
    <property type="entry name" value="Peptidase_S8/S53_subtilisin"/>
</dbReference>
<dbReference type="PRINTS" id="PR00723">
    <property type="entry name" value="SUBTILISIN"/>
</dbReference>
<keyword evidence="4 5" id="KW-0720">Serine protease</keyword>
<dbReference type="InterPro" id="IPR036852">
    <property type="entry name" value="Peptidase_S8/S53_dom_sf"/>
</dbReference>
<dbReference type="SUPFAM" id="SSF52743">
    <property type="entry name" value="Subtilisin-like"/>
    <property type="match status" value="1"/>
</dbReference>
<dbReference type="EMBL" id="FNFH01000003">
    <property type="protein sequence ID" value="SDK20682.1"/>
    <property type="molecule type" value="Genomic_DNA"/>
</dbReference>
<evidence type="ECO:0000256" key="5">
    <source>
        <dbReference type="PROSITE-ProRule" id="PRU01240"/>
    </source>
</evidence>
<feature type="region of interest" description="Disordered" evidence="6">
    <location>
        <begin position="424"/>
        <end position="443"/>
    </location>
</feature>
<feature type="active site" description="Charge relay system" evidence="5">
    <location>
        <position position="388"/>
    </location>
</feature>
<comment type="similarity">
    <text evidence="1 5">Belongs to the peptidase S8 family.</text>
</comment>
<dbReference type="InterPro" id="IPR015500">
    <property type="entry name" value="Peptidase_S8_subtilisin-rel"/>
</dbReference>
<dbReference type="OrthoDB" id="9790784at2"/>
<feature type="signal peptide" evidence="7">
    <location>
        <begin position="1"/>
        <end position="20"/>
    </location>
</feature>
<accession>A0A1G8ZZY2</accession>
<dbReference type="PROSITE" id="PS00137">
    <property type="entry name" value="SUBTILASE_HIS"/>
    <property type="match status" value="1"/>
</dbReference>
<evidence type="ECO:0000256" key="6">
    <source>
        <dbReference type="SAM" id="MobiDB-lite"/>
    </source>
</evidence>
<evidence type="ECO:0000256" key="2">
    <source>
        <dbReference type="ARBA" id="ARBA00022670"/>
    </source>
</evidence>
<dbReference type="Proteomes" id="UP000199305">
    <property type="component" value="Unassembled WGS sequence"/>
</dbReference>
<protein>
    <submittedName>
        <fullName evidence="9">Subtilase family protein</fullName>
    </submittedName>
</protein>
<gene>
    <name evidence="9" type="ORF">SAMN05216212_1809</name>
</gene>
<dbReference type="STRING" id="658219.SAMN05216212_1809"/>
<dbReference type="InterPro" id="IPR023828">
    <property type="entry name" value="Peptidase_S8_Ser-AS"/>
</dbReference>
<sequence>MLRKHTIAFFSMLSVGSALSANVQADPWLVVVHGNEVRQETLNQIAAAGGQVTRNISQIGVLQVEADENFGQAARAIAGVKHLSSDSTFQFYHPVTEDGVSLEYASNPPGSGDDDFFFDLQWGHDAVNAPEAWNNGITGKGVRVAVIDGGYDLDHPDLAPNIYLKASKDFTGEGLDYSIDDTFSHGSHVAGTIAAADNGFGTIGVAPEATLILLKALRDEGSGSFGDVAAAIVHAADYGADVINMSLGASFPASAEGAAALKVMMSRATTYAHNAGSTIITSAGNDARDGDKDTDTVTLPADSPHVISISATGPRGWAAGSDDLNELAVYSNYGQSLIDFAAPGGDYEYYLTNGTANCEVAGLLRPCGVFDFVFSTGNGGWYWSVGTSMAAPHAAGVAALQLQANGGQLKPAQLESELAHEALDLGKPGNDDDFGGGLVQAPR</sequence>